<dbReference type="Pfam" id="PF18911">
    <property type="entry name" value="PKD_4"/>
    <property type="match status" value="1"/>
</dbReference>
<dbReference type="PROSITE" id="PS50093">
    <property type="entry name" value="PKD"/>
    <property type="match status" value="1"/>
</dbReference>
<dbReference type="RefSeq" id="WP_208415514.1">
    <property type="nucleotide sequence ID" value="NZ_JAAOYM010000001.1"/>
</dbReference>
<organism evidence="2 3">
    <name type="scientific">Saccharomonospora amisosensis</name>
    <dbReference type="NCBI Taxonomy" id="1128677"/>
    <lineage>
        <taxon>Bacteria</taxon>
        <taxon>Bacillati</taxon>
        <taxon>Actinomycetota</taxon>
        <taxon>Actinomycetes</taxon>
        <taxon>Pseudonocardiales</taxon>
        <taxon>Pseudonocardiaceae</taxon>
        <taxon>Saccharomonospora</taxon>
    </lineage>
</organism>
<dbReference type="InterPro" id="IPR035986">
    <property type="entry name" value="PKD_dom_sf"/>
</dbReference>
<dbReference type="SUPFAM" id="SSF50952">
    <property type="entry name" value="Soluble quinoprotein glucose dehydrogenase"/>
    <property type="match status" value="1"/>
</dbReference>
<comment type="caution">
    <text evidence="2">The sequence shown here is derived from an EMBL/GenBank/DDBJ whole genome shotgun (WGS) entry which is preliminary data.</text>
</comment>
<keyword evidence="3" id="KW-1185">Reference proteome</keyword>
<dbReference type="CDD" id="cd00146">
    <property type="entry name" value="PKD"/>
    <property type="match status" value="1"/>
</dbReference>
<dbReference type="PANTHER" id="PTHR19328">
    <property type="entry name" value="HEDGEHOG-INTERACTING PROTEIN"/>
    <property type="match status" value="1"/>
</dbReference>
<dbReference type="InterPro" id="IPR013783">
    <property type="entry name" value="Ig-like_fold"/>
</dbReference>
<evidence type="ECO:0000313" key="2">
    <source>
        <dbReference type="EMBL" id="NIJ09949.1"/>
    </source>
</evidence>
<dbReference type="InterPro" id="IPR011042">
    <property type="entry name" value="6-blade_b-propeller_TolB-like"/>
</dbReference>
<dbReference type="Pfam" id="PF08310">
    <property type="entry name" value="LGFP"/>
    <property type="match status" value="6"/>
</dbReference>
<protein>
    <submittedName>
        <fullName evidence="2">Uncharacterized protein with LGFP repeats/glucose/arabinose dehydrogenase</fullName>
    </submittedName>
</protein>
<dbReference type="Pfam" id="PF07995">
    <property type="entry name" value="GSDH"/>
    <property type="match status" value="1"/>
</dbReference>
<dbReference type="Proteomes" id="UP000545493">
    <property type="component" value="Unassembled WGS sequence"/>
</dbReference>
<feature type="domain" description="PKD" evidence="1">
    <location>
        <begin position="437"/>
        <end position="488"/>
    </location>
</feature>
<accession>A0A7X5UL07</accession>
<dbReference type="InterPro" id="IPR000601">
    <property type="entry name" value="PKD_dom"/>
</dbReference>
<dbReference type="SUPFAM" id="SSF49299">
    <property type="entry name" value="PKD domain"/>
    <property type="match status" value="1"/>
</dbReference>
<proteinExistence type="predicted"/>
<dbReference type="EMBL" id="JAAOYM010000001">
    <property type="protein sequence ID" value="NIJ09949.1"/>
    <property type="molecule type" value="Genomic_DNA"/>
</dbReference>
<dbReference type="Gene3D" id="2.60.40.10">
    <property type="entry name" value="Immunoglobulins"/>
    <property type="match status" value="1"/>
</dbReference>
<name>A0A7X5UL07_9PSEU</name>
<sequence length="1005" mass="106977">MCFEGNRLFARALALFIAGLVVMGLASVVAAPPASAEPVLPAGFALRDLPSGQQPGDLTDFAYLPDGSVLSTGKSGTVAWVSTSGQSRTLAKLPVLAEQDLGLVGLAVAPDYASSRHIYLARSVPTAGGGFELRLSRWTVSGSEPTGLTAETPLLRLPGDSNVHAMTGIEPADDGTLWVSIGDNASYTQTDPLALRALDPNAAQGKILHITADGRGVASNPYYDAANPGATRSKVFAGGFRSPFRLSLDPRTGLPVVGDVGWNAWEEIDVVQPGRNYGWPCWEAREPTPGYRDMPQCAGVGNTDPLVAMPHGSGTDNANSFTGGIVYTGNSYPEAYRGAYFFGDYTHQKLWSVRYDGQGRLTQGPQSPPLGTGVGRPVSFAAAPNGDIVYADIGSGTLKRLTYTDGNQAPVAKATTTTDPETRTVTFDAAGSHDFDGDPLTYHWDFGDGQTASGPNVTHTYAEGTERFTATLTVTDSLGASSSTQVTVVPGNHTPVIDAQTPGDRTFAVGEPVRLSATATDAEDGPLGVHWQATVLHCPEEATCHAHPTESADSPTFEQPFTDHPDSRMEFTATATDSQGVTTTFTYTAWPREHRLALDSNVPAALEIASEGGGGGASTGRSATQVTEGAQVSVSAAAVALDGASEFAEWADGSSERVRTFEMADADVVLTALYSTPVAQRYASDPDVRALLGEPTGPEVIDGGVYYRSYEHGRLYWSQPAGTHEVHGPIADKYVGLGAHRALGPPTTDQRTTPDGIGRYNHFEGRTPGLPASVYWTPDTGAHGVWGAIRQRWAALGWERGPLGYPATDESVTPDGVGRYNHFSKAASVYWTPDTGAHGVWGAIRQRWAALGWERGPLGYPATDESVTPDGVGRYNHFSKAASVYWTPDTGAHGVWGAIRQRWAALGWERGPLGYPATDESVTPDGVGRYNHFSKAASVYWTPSTGAHSVYGAIRGRWRTLGWERSYLGYPTTDEFSVNIGRRGNFQRGYIVWNSSTGAVTDRRY</sequence>
<dbReference type="AlphaFoldDB" id="A0A7X5UL07"/>
<dbReference type="Gene3D" id="2.120.10.30">
    <property type="entry name" value="TolB, C-terminal domain"/>
    <property type="match status" value="1"/>
</dbReference>
<dbReference type="GO" id="GO:0005975">
    <property type="term" value="P:carbohydrate metabolic process"/>
    <property type="evidence" value="ECO:0007669"/>
    <property type="project" value="UniProtKB-ARBA"/>
</dbReference>
<reference evidence="2 3" key="1">
    <citation type="submission" date="2020-03" db="EMBL/GenBank/DDBJ databases">
        <title>Sequencing the genomes of 1000 actinobacteria strains.</title>
        <authorList>
            <person name="Klenk H.-P."/>
        </authorList>
    </citation>
    <scope>NUCLEOTIDE SEQUENCE [LARGE SCALE GENOMIC DNA]</scope>
    <source>
        <strain evidence="2 3">DSM 45685</strain>
    </source>
</reference>
<gene>
    <name evidence="2" type="ORF">FHU38_000293</name>
</gene>
<evidence type="ECO:0000259" key="1">
    <source>
        <dbReference type="PROSITE" id="PS50093"/>
    </source>
</evidence>
<dbReference type="InterPro" id="IPR012938">
    <property type="entry name" value="Glc/Sorbosone_DH"/>
</dbReference>
<dbReference type="SMART" id="SM00089">
    <property type="entry name" value="PKD"/>
    <property type="match status" value="1"/>
</dbReference>
<dbReference type="InterPro" id="IPR022409">
    <property type="entry name" value="PKD/Chitinase_dom"/>
</dbReference>
<dbReference type="InterPro" id="IPR013207">
    <property type="entry name" value="LGFP"/>
</dbReference>
<dbReference type="PANTHER" id="PTHR19328:SF13">
    <property type="entry name" value="HIPL1 PROTEIN"/>
    <property type="match status" value="1"/>
</dbReference>
<evidence type="ECO:0000313" key="3">
    <source>
        <dbReference type="Proteomes" id="UP000545493"/>
    </source>
</evidence>
<dbReference type="InterPro" id="IPR011041">
    <property type="entry name" value="Quinoprot_gluc/sorb_DH_b-prop"/>
</dbReference>